<evidence type="ECO:0000313" key="4">
    <source>
        <dbReference type="Proteomes" id="UP000070687"/>
    </source>
</evidence>
<accession>A0A133NTM7</accession>
<comment type="caution">
    <text evidence="3">The sequence shown here is derived from an EMBL/GenBank/DDBJ whole genome shotgun (WGS) entry which is preliminary data.</text>
</comment>
<feature type="non-terminal residue" evidence="3">
    <location>
        <position position="1"/>
    </location>
</feature>
<feature type="compositionally biased region" description="Low complexity" evidence="1">
    <location>
        <begin position="60"/>
        <end position="88"/>
    </location>
</feature>
<dbReference type="Proteomes" id="UP000070687">
    <property type="component" value="Unassembled WGS sequence"/>
</dbReference>
<evidence type="ECO:0000313" key="3">
    <source>
        <dbReference type="EMBL" id="KXA19630.1"/>
    </source>
</evidence>
<sequence length="182" mass="19187">GGGAHSLALQAVKKRDNQLIFVTCADANNVILQESKLTVSLAGGLKIQEQHSNKTDNTDHNNTQDNHDSYSSSSDNNNQNASSENNSSHVSDKSHNNGSAIDKGNETQSAHNNANNSNNNSNSNIHDGSHSSSQVAKRKHFVSVLSATGVGMTCIVLVAAIAASVGMSMRLNVNGVHAKKEK</sequence>
<keyword evidence="2" id="KW-0472">Membrane</keyword>
<keyword evidence="2" id="KW-0812">Transmembrane</keyword>
<organism evidence="3 4">
    <name type="scientific">Gardnerella vaginalis</name>
    <dbReference type="NCBI Taxonomy" id="2702"/>
    <lineage>
        <taxon>Bacteria</taxon>
        <taxon>Bacillati</taxon>
        <taxon>Actinomycetota</taxon>
        <taxon>Actinomycetes</taxon>
        <taxon>Bifidobacteriales</taxon>
        <taxon>Bifidobacteriaceae</taxon>
        <taxon>Gardnerella</taxon>
    </lineage>
</organism>
<protein>
    <submittedName>
        <fullName evidence="3">Uncharacterized protein</fullName>
    </submittedName>
</protein>
<feature type="transmembrane region" description="Helical" evidence="2">
    <location>
        <begin position="141"/>
        <end position="165"/>
    </location>
</feature>
<feature type="compositionally biased region" description="Low complexity" evidence="1">
    <location>
        <begin position="109"/>
        <end position="133"/>
    </location>
</feature>
<keyword evidence="2" id="KW-1133">Transmembrane helix</keyword>
<feature type="region of interest" description="Disordered" evidence="1">
    <location>
        <begin position="51"/>
        <end position="134"/>
    </location>
</feature>
<reference evidence="3 4" key="1">
    <citation type="submission" date="2016-01" db="EMBL/GenBank/DDBJ databases">
        <authorList>
            <person name="Oliw E.H."/>
        </authorList>
    </citation>
    <scope>NUCLEOTIDE SEQUENCE [LARGE SCALE GENOMIC DNA]</scope>
    <source>
        <strain evidence="3 4">PSS_7772B</strain>
    </source>
</reference>
<evidence type="ECO:0000256" key="2">
    <source>
        <dbReference type="SAM" id="Phobius"/>
    </source>
</evidence>
<evidence type="ECO:0000256" key="1">
    <source>
        <dbReference type="SAM" id="MobiDB-lite"/>
    </source>
</evidence>
<proteinExistence type="predicted"/>
<dbReference type="EMBL" id="LRQB01000063">
    <property type="protein sequence ID" value="KXA19630.1"/>
    <property type="molecule type" value="Genomic_DNA"/>
</dbReference>
<gene>
    <name evidence="3" type="ORF">HMPREF3208_00978</name>
</gene>
<name>A0A133NTM7_GARVA</name>
<dbReference type="AlphaFoldDB" id="A0A133NTM7"/>
<dbReference type="PATRIC" id="fig|2702.100.peg.961"/>